<dbReference type="GO" id="GO:0000455">
    <property type="term" value="P:enzyme-directed rRNA pseudouridine synthesis"/>
    <property type="evidence" value="ECO:0007669"/>
    <property type="project" value="TreeGrafter"/>
</dbReference>
<dbReference type="GO" id="GO:0003723">
    <property type="term" value="F:RNA binding"/>
    <property type="evidence" value="ECO:0007669"/>
    <property type="project" value="InterPro"/>
</dbReference>
<feature type="domain" description="Pseudouridine synthase RsuA/RluA-like" evidence="3">
    <location>
        <begin position="129"/>
        <end position="240"/>
    </location>
</feature>
<evidence type="ECO:0000259" key="3">
    <source>
        <dbReference type="Pfam" id="PF00849"/>
    </source>
</evidence>
<keyword evidence="5" id="KW-1185">Reference proteome</keyword>
<dbReference type="PANTHER" id="PTHR21600">
    <property type="entry name" value="MITOCHONDRIAL RNA PSEUDOURIDINE SYNTHASE"/>
    <property type="match status" value="1"/>
</dbReference>
<evidence type="ECO:0000256" key="2">
    <source>
        <dbReference type="ARBA" id="ARBA00023235"/>
    </source>
</evidence>
<dbReference type="InterPro" id="IPR020103">
    <property type="entry name" value="PsdUridine_synth_cat_dom_sf"/>
</dbReference>
<reference evidence="4" key="1">
    <citation type="submission" date="2023-03" db="EMBL/GenBank/DDBJ databases">
        <authorList>
            <person name="Steffen K."/>
            <person name="Cardenas P."/>
        </authorList>
    </citation>
    <scope>NUCLEOTIDE SEQUENCE</scope>
</reference>
<evidence type="ECO:0000256" key="1">
    <source>
        <dbReference type="ARBA" id="ARBA00010876"/>
    </source>
</evidence>
<dbReference type="GO" id="GO:0009982">
    <property type="term" value="F:pseudouridine synthase activity"/>
    <property type="evidence" value="ECO:0007669"/>
    <property type="project" value="InterPro"/>
</dbReference>
<dbReference type="Proteomes" id="UP001174909">
    <property type="component" value="Unassembled WGS sequence"/>
</dbReference>
<proteinExistence type="inferred from homology"/>
<dbReference type="CDD" id="cd02869">
    <property type="entry name" value="PseudoU_synth_RluA_like"/>
    <property type="match status" value="1"/>
</dbReference>
<dbReference type="InterPro" id="IPR006224">
    <property type="entry name" value="PsdUridine_synth_RluA-like_CS"/>
</dbReference>
<dbReference type="InterPro" id="IPR006145">
    <property type="entry name" value="PsdUridine_synth_RsuA/RluA"/>
</dbReference>
<evidence type="ECO:0000313" key="4">
    <source>
        <dbReference type="EMBL" id="CAI8045143.1"/>
    </source>
</evidence>
<comment type="caution">
    <text evidence="4">The sequence shown here is derived from an EMBL/GenBank/DDBJ whole genome shotgun (WGS) entry which is preliminary data.</text>
</comment>
<sequence>MFGVRLLYDFTRYAAHGFAPEVRPFPLRPIGGGAGLTETEMLGIVIGAAALSVAIALIDADMHRIEREDVPDRQARSRVDEITVNGRPAKLATRLYRGDRVAVTYREPEPLTAVPEEMALSILHEDAHAIVLDKPAGIVTHPGAGNRTGTLLNGVLGHCNRVRDAFPDEPVRPGVVHRLDKETSGVIIFAKSPEAHFALTRQFALRRVRKRYLAVLDGRPPAAAGTVDLPIGRDGRDRTRFAVVARGRPALTRYR</sequence>
<dbReference type="EMBL" id="CASHTH010003452">
    <property type="protein sequence ID" value="CAI8045143.1"/>
    <property type="molecule type" value="Genomic_DNA"/>
</dbReference>
<dbReference type="Pfam" id="PF00849">
    <property type="entry name" value="PseudoU_synth_2"/>
    <property type="match status" value="1"/>
</dbReference>
<keyword evidence="2" id="KW-0413">Isomerase</keyword>
<gene>
    <name evidence="4" type="ORF">GBAR_LOCUS24985</name>
</gene>
<dbReference type="AlphaFoldDB" id="A0AA35X4J5"/>
<protein>
    <submittedName>
        <fullName evidence="4">Uncharacterized RNA pseudouridine synthase Cpar_0723</fullName>
    </submittedName>
</protein>
<name>A0AA35X4J5_GEOBA</name>
<accession>A0AA35X4J5</accession>
<dbReference type="PANTHER" id="PTHR21600:SF44">
    <property type="entry name" value="RIBOSOMAL LARGE SUBUNIT PSEUDOURIDINE SYNTHASE D"/>
    <property type="match status" value="1"/>
</dbReference>
<evidence type="ECO:0000313" key="5">
    <source>
        <dbReference type="Proteomes" id="UP001174909"/>
    </source>
</evidence>
<dbReference type="Gene3D" id="3.30.2350.10">
    <property type="entry name" value="Pseudouridine synthase"/>
    <property type="match status" value="1"/>
</dbReference>
<dbReference type="InterPro" id="IPR050188">
    <property type="entry name" value="RluA_PseudoU_synthase"/>
</dbReference>
<organism evidence="4 5">
    <name type="scientific">Geodia barretti</name>
    <name type="common">Barrett's horny sponge</name>
    <dbReference type="NCBI Taxonomy" id="519541"/>
    <lineage>
        <taxon>Eukaryota</taxon>
        <taxon>Metazoa</taxon>
        <taxon>Porifera</taxon>
        <taxon>Demospongiae</taxon>
        <taxon>Heteroscleromorpha</taxon>
        <taxon>Tetractinellida</taxon>
        <taxon>Astrophorina</taxon>
        <taxon>Geodiidae</taxon>
        <taxon>Geodia</taxon>
    </lineage>
</organism>
<dbReference type="PROSITE" id="PS01129">
    <property type="entry name" value="PSI_RLU"/>
    <property type="match status" value="1"/>
</dbReference>
<dbReference type="SUPFAM" id="SSF55120">
    <property type="entry name" value="Pseudouridine synthase"/>
    <property type="match status" value="1"/>
</dbReference>
<comment type="similarity">
    <text evidence="1">Belongs to the pseudouridine synthase RluA family.</text>
</comment>